<keyword evidence="2" id="KW-1185">Reference proteome</keyword>
<accession>A0A0M0KAU9</accession>
<evidence type="ECO:0000313" key="2">
    <source>
        <dbReference type="Proteomes" id="UP000037460"/>
    </source>
</evidence>
<evidence type="ECO:0000313" key="1">
    <source>
        <dbReference type="EMBL" id="KOO35737.1"/>
    </source>
</evidence>
<proteinExistence type="predicted"/>
<dbReference type="EMBL" id="JWZX01000769">
    <property type="protein sequence ID" value="KOO35737.1"/>
    <property type="molecule type" value="Genomic_DNA"/>
</dbReference>
<name>A0A0M0KAU9_9EUKA</name>
<sequence>MKVHSFDFFRYGLTEVYSTAPSLAQLKGRQYQSLGQAAQEIHVHIYGKDRGVVSHGEQFEVPFSPELLTTFCVTEPDSLAPGG</sequence>
<dbReference type="AlphaFoldDB" id="A0A0M0KAU9"/>
<feature type="non-terminal residue" evidence="1">
    <location>
        <position position="83"/>
    </location>
</feature>
<comment type="caution">
    <text evidence="1">The sequence shown here is derived from an EMBL/GenBank/DDBJ whole genome shotgun (WGS) entry which is preliminary data.</text>
</comment>
<reference evidence="2" key="1">
    <citation type="journal article" date="2015" name="PLoS Genet.">
        <title>Genome Sequence and Transcriptome Analyses of Chrysochromulina tobin: Metabolic Tools for Enhanced Algal Fitness in the Prominent Order Prymnesiales (Haptophyceae).</title>
        <authorList>
            <person name="Hovde B.T."/>
            <person name="Deodato C.R."/>
            <person name="Hunsperger H.M."/>
            <person name="Ryken S.A."/>
            <person name="Yost W."/>
            <person name="Jha R.K."/>
            <person name="Patterson J."/>
            <person name="Monnat R.J. Jr."/>
            <person name="Barlow S.B."/>
            <person name="Starkenburg S.R."/>
            <person name="Cattolico R.A."/>
        </authorList>
    </citation>
    <scope>NUCLEOTIDE SEQUENCE</scope>
    <source>
        <strain evidence="2">CCMP291</strain>
    </source>
</reference>
<dbReference type="Proteomes" id="UP000037460">
    <property type="component" value="Unassembled WGS sequence"/>
</dbReference>
<organism evidence="1 2">
    <name type="scientific">Chrysochromulina tobinii</name>
    <dbReference type="NCBI Taxonomy" id="1460289"/>
    <lineage>
        <taxon>Eukaryota</taxon>
        <taxon>Haptista</taxon>
        <taxon>Haptophyta</taxon>
        <taxon>Prymnesiophyceae</taxon>
        <taxon>Prymnesiales</taxon>
        <taxon>Chrysochromulinaceae</taxon>
        <taxon>Chrysochromulina</taxon>
    </lineage>
</organism>
<gene>
    <name evidence="1" type="ORF">Ctob_014886</name>
</gene>
<protein>
    <submittedName>
        <fullName evidence="1">Uncharacterized protein</fullName>
    </submittedName>
</protein>